<comment type="caution">
    <text evidence="2">The sequence shown here is derived from an EMBL/GenBank/DDBJ whole genome shotgun (WGS) entry which is preliminary data.</text>
</comment>
<feature type="transmembrane region" description="Helical" evidence="1">
    <location>
        <begin position="163"/>
        <end position="186"/>
    </location>
</feature>
<dbReference type="InterPro" id="IPR014194">
    <property type="entry name" value="Spore_III_AE"/>
</dbReference>
<feature type="transmembrane region" description="Helical" evidence="1">
    <location>
        <begin position="246"/>
        <end position="264"/>
    </location>
</feature>
<proteinExistence type="predicted"/>
<sequence>MKIDQNTDLAEQWQEIDQFLKREKLTGNGAFSFSELMKTILAGDSRATGKMLIDALKQGVTGNIGEDWQLAGQLLGIGIVGAVFVTFSNIFSESQISDTGFFMTYLLMFALLVTSFLESVRFTGQVLEQQIEFMKVLMPACLMATAWAGSGLTAVAWYEVVFFLIAIVSWLYKHFFLPLVQMYLLIKLAGNLGKEAMVSKMTELMKSGVHLGVTSLFALVIGFQLIQGMVLPYADAVKSAGMWKMLQVLPGIGNGIETTAKLVFGSGVLIKNTMGAVAIFLLILFSLSPILRLGILLIFYRLISAVLEPVADARLTGCISTAGDAQKMLLEMLLSAVVLFILTIALICTGTNATYLA</sequence>
<dbReference type="Pfam" id="PF09546">
    <property type="entry name" value="Spore_III_AE"/>
    <property type="match status" value="1"/>
</dbReference>
<feature type="transmembrane region" description="Helical" evidence="1">
    <location>
        <begin position="136"/>
        <end position="157"/>
    </location>
</feature>
<evidence type="ECO:0000313" key="3">
    <source>
        <dbReference type="Proteomes" id="UP001198962"/>
    </source>
</evidence>
<evidence type="ECO:0000313" key="2">
    <source>
        <dbReference type="EMBL" id="MCC2163520.1"/>
    </source>
</evidence>
<dbReference type="EMBL" id="JAJEPU010000002">
    <property type="protein sequence ID" value="MCC2163520.1"/>
    <property type="molecule type" value="Genomic_DNA"/>
</dbReference>
<organism evidence="2 3">
    <name type="scientific">Brotaphodocola catenula</name>
    <dbReference type="NCBI Taxonomy" id="2885361"/>
    <lineage>
        <taxon>Bacteria</taxon>
        <taxon>Bacillati</taxon>
        <taxon>Bacillota</taxon>
        <taxon>Clostridia</taxon>
        <taxon>Lachnospirales</taxon>
        <taxon>Lachnospiraceae</taxon>
        <taxon>Brotaphodocola</taxon>
    </lineage>
</organism>
<feature type="transmembrane region" description="Helical" evidence="1">
    <location>
        <begin position="103"/>
        <end position="124"/>
    </location>
</feature>
<accession>A0AAE3APW4</accession>
<name>A0AAE3APW4_9FIRM</name>
<dbReference type="Proteomes" id="UP001198962">
    <property type="component" value="Unassembled WGS sequence"/>
</dbReference>
<keyword evidence="1" id="KW-0472">Membrane</keyword>
<protein>
    <submittedName>
        <fullName evidence="2">Stage III sporulation protein AE</fullName>
    </submittedName>
</protein>
<feature type="transmembrane region" description="Helical" evidence="1">
    <location>
        <begin position="333"/>
        <end position="356"/>
    </location>
</feature>
<keyword evidence="1" id="KW-1133">Transmembrane helix</keyword>
<gene>
    <name evidence="2" type="ORF">LKD32_01255</name>
</gene>
<feature type="transmembrane region" description="Helical" evidence="1">
    <location>
        <begin position="207"/>
        <end position="226"/>
    </location>
</feature>
<reference evidence="2" key="1">
    <citation type="submission" date="2021-10" db="EMBL/GenBank/DDBJ databases">
        <title>Anaerobic single-cell dispensing facilitates the cultivation of human gut bacteria.</title>
        <authorList>
            <person name="Afrizal A."/>
        </authorList>
    </citation>
    <scope>NUCLEOTIDE SEQUENCE</scope>
    <source>
        <strain evidence="2">CLA-AA-H274</strain>
    </source>
</reference>
<dbReference type="AlphaFoldDB" id="A0AAE3APW4"/>
<dbReference type="RefSeq" id="WP_177977666.1">
    <property type="nucleotide sequence ID" value="NZ_JAJEPU010000002.1"/>
</dbReference>
<keyword evidence="1" id="KW-0812">Transmembrane</keyword>
<evidence type="ECO:0000256" key="1">
    <source>
        <dbReference type="SAM" id="Phobius"/>
    </source>
</evidence>
<feature type="transmembrane region" description="Helical" evidence="1">
    <location>
        <begin position="74"/>
        <end position="91"/>
    </location>
</feature>
<feature type="transmembrane region" description="Helical" evidence="1">
    <location>
        <begin position="276"/>
        <end position="300"/>
    </location>
</feature>
<keyword evidence="3" id="KW-1185">Reference proteome</keyword>